<dbReference type="EMBL" id="JAGYWB010000013">
    <property type="protein sequence ID" value="KAI0500990.1"/>
    <property type="molecule type" value="Genomic_DNA"/>
</dbReference>
<reference evidence="1" key="1">
    <citation type="journal article" date="2022" name="Front. Genet.">
        <title>Chromosome-Scale Assembly of the Dendrobium nobile Genome Provides Insights Into the Molecular Mechanism of the Biosynthesis of the Medicinal Active Ingredient of Dendrobium.</title>
        <authorList>
            <person name="Xu Q."/>
            <person name="Niu S.-C."/>
            <person name="Li K.-L."/>
            <person name="Zheng P.-J."/>
            <person name="Zhang X.-J."/>
            <person name="Jia Y."/>
            <person name="Liu Y."/>
            <person name="Niu Y.-X."/>
            <person name="Yu L.-H."/>
            <person name="Chen D.-F."/>
            <person name="Zhang G.-Q."/>
        </authorList>
    </citation>
    <scope>NUCLEOTIDE SEQUENCE</scope>
    <source>
        <tissue evidence="1">Leaf</tissue>
    </source>
</reference>
<protein>
    <submittedName>
        <fullName evidence="1">Uncharacterized protein</fullName>
    </submittedName>
</protein>
<evidence type="ECO:0000313" key="1">
    <source>
        <dbReference type="EMBL" id="KAI0500990.1"/>
    </source>
</evidence>
<proteinExistence type="predicted"/>
<keyword evidence="2" id="KW-1185">Reference proteome</keyword>
<gene>
    <name evidence="1" type="ORF">KFK09_019208</name>
</gene>
<name>A0A8T3AXY9_DENNO</name>
<sequence>MWPDNFNLVKFIISAWLYLIKKNSKMLESAIELLKVYNLVIYQHLELDVNLEWKLEFYVKTLIDELAHHTLAT</sequence>
<dbReference type="Proteomes" id="UP000829196">
    <property type="component" value="Unassembled WGS sequence"/>
</dbReference>
<evidence type="ECO:0000313" key="2">
    <source>
        <dbReference type="Proteomes" id="UP000829196"/>
    </source>
</evidence>
<organism evidence="1 2">
    <name type="scientific">Dendrobium nobile</name>
    <name type="common">Orchid</name>
    <dbReference type="NCBI Taxonomy" id="94219"/>
    <lineage>
        <taxon>Eukaryota</taxon>
        <taxon>Viridiplantae</taxon>
        <taxon>Streptophyta</taxon>
        <taxon>Embryophyta</taxon>
        <taxon>Tracheophyta</taxon>
        <taxon>Spermatophyta</taxon>
        <taxon>Magnoliopsida</taxon>
        <taxon>Liliopsida</taxon>
        <taxon>Asparagales</taxon>
        <taxon>Orchidaceae</taxon>
        <taxon>Epidendroideae</taxon>
        <taxon>Malaxideae</taxon>
        <taxon>Dendrobiinae</taxon>
        <taxon>Dendrobium</taxon>
    </lineage>
</organism>
<dbReference type="SMR" id="A0A8T3AXY9"/>
<dbReference type="AlphaFoldDB" id="A0A8T3AXY9"/>
<accession>A0A8T3AXY9</accession>
<comment type="caution">
    <text evidence="1">The sequence shown here is derived from an EMBL/GenBank/DDBJ whole genome shotgun (WGS) entry which is preliminary data.</text>
</comment>